<dbReference type="RefSeq" id="WP_302038167.1">
    <property type="nucleotide sequence ID" value="NZ_JAUKPO010000007.1"/>
</dbReference>
<sequence>MFKNYLKIAWRNLLRKKTYTIINVFGLSLGIAFCLLVYLYIEQERSFDTFHTNAESIYRIESSSFHTPAQAKQPEESLFSVFPQQDQERNQIVMPVVLAPELKASFPEVKQTLRLKSGWRETIRYNNQSFREEKALYVDTNFFEVFTFPLVHGNRATVLASPNSVVISESIAHKYFGTDNPVGKTLEFIWEKPVLFTISGVAKTVPANSSIQFEFLLPIQAYPGYQNYLEAGLSTSSVLTFVELREGASRQAFAKKLDDFGRTYFKPLIEGNETFQANDFHLSLRPLTECHYNAASPWGHYTSLKNIYQLACLTILILLIACLNYFLLTLTNTAARMQEVGLRKVIGAPRWQLVSQFWVETQVMVCMAVVAGWLLVVALLPYFNQITNARIEITAAHASGILLAMLSTALAVGVLAGVYPALFISGVKPLSIIKRHQTFRISPGLSRVLVVLQYTVCMSLLIGSLGIASQMHYINTKDLGFDKEQTLLVENPDWGNSQKTLAIAQRLQAFATTEPALAGFSAAGHTFSSGFDTYMHTIDGKQVGVSVMRVDYNYANMMKLEIVQGRDFSPAFSTDTSTTERAAVVNETLFNMLGSEATVGEYNSTLGYRIIGVVKDYHHTSLLSPIGPVVHRLEPHRAAFFWFKLKPGDMAGTIHKIQDQWNVLTANSPFTYRFLDEDVATLYEAQQQWLKTIHGATLFAIVVACLGLFGLSGIHALNRTKEIGIRKVLGASAGQILILLNKDTVRLALISFAIAIPVGYYFMHQWLQDFAYRIDLGWELFATAGVMGACTALLAVSYHSIKAALTNPADSLRDE</sequence>
<feature type="transmembrane region" description="Helical" evidence="6">
    <location>
        <begin position="21"/>
        <end position="41"/>
    </location>
</feature>
<evidence type="ECO:0000256" key="3">
    <source>
        <dbReference type="ARBA" id="ARBA00022692"/>
    </source>
</evidence>
<comment type="caution">
    <text evidence="9">The sequence shown here is derived from an EMBL/GenBank/DDBJ whole genome shotgun (WGS) entry which is preliminary data.</text>
</comment>
<feature type="transmembrane region" description="Helical" evidence="6">
    <location>
        <begin position="448"/>
        <end position="468"/>
    </location>
</feature>
<dbReference type="EMBL" id="JAUKPO010000007">
    <property type="protein sequence ID" value="MDO1447362.1"/>
    <property type="molecule type" value="Genomic_DNA"/>
</dbReference>
<feature type="domain" description="ABC3 transporter permease C-terminal" evidence="7">
    <location>
        <begin position="697"/>
        <end position="807"/>
    </location>
</feature>
<feature type="transmembrane region" description="Helical" evidence="6">
    <location>
        <begin position="363"/>
        <end position="383"/>
    </location>
</feature>
<gene>
    <name evidence="9" type="ORF">Q0590_13925</name>
</gene>
<evidence type="ECO:0000256" key="6">
    <source>
        <dbReference type="SAM" id="Phobius"/>
    </source>
</evidence>
<evidence type="ECO:0000256" key="4">
    <source>
        <dbReference type="ARBA" id="ARBA00022989"/>
    </source>
</evidence>
<reference evidence="9" key="1">
    <citation type="submission" date="2023-07" db="EMBL/GenBank/DDBJ databases">
        <title>The genome sequence of Rhodocytophaga aerolata KACC 12507.</title>
        <authorList>
            <person name="Zhang X."/>
        </authorList>
    </citation>
    <scope>NUCLEOTIDE SEQUENCE</scope>
    <source>
        <strain evidence="9">KACC 12507</strain>
    </source>
</reference>
<feature type="transmembrane region" description="Helical" evidence="6">
    <location>
        <begin position="745"/>
        <end position="764"/>
    </location>
</feature>
<keyword evidence="5 6" id="KW-0472">Membrane</keyword>
<keyword evidence="2" id="KW-1003">Cell membrane</keyword>
<protein>
    <submittedName>
        <fullName evidence="9">ABC transporter permease</fullName>
    </submittedName>
</protein>
<dbReference type="Proteomes" id="UP001168528">
    <property type="component" value="Unassembled WGS sequence"/>
</dbReference>
<dbReference type="Pfam" id="PF12704">
    <property type="entry name" value="MacB_PCD"/>
    <property type="match status" value="1"/>
</dbReference>
<keyword evidence="10" id="KW-1185">Reference proteome</keyword>
<evidence type="ECO:0000256" key="5">
    <source>
        <dbReference type="ARBA" id="ARBA00023136"/>
    </source>
</evidence>
<keyword evidence="4 6" id="KW-1133">Transmembrane helix</keyword>
<feature type="transmembrane region" description="Helical" evidence="6">
    <location>
        <begin position="403"/>
        <end position="427"/>
    </location>
</feature>
<evidence type="ECO:0000313" key="9">
    <source>
        <dbReference type="EMBL" id="MDO1447362.1"/>
    </source>
</evidence>
<accession>A0ABT8R5J4</accession>
<evidence type="ECO:0000256" key="2">
    <source>
        <dbReference type="ARBA" id="ARBA00022475"/>
    </source>
</evidence>
<dbReference type="PANTHER" id="PTHR30572">
    <property type="entry name" value="MEMBRANE COMPONENT OF TRANSPORTER-RELATED"/>
    <property type="match status" value="1"/>
</dbReference>
<feature type="transmembrane region" description="Helical" evidence="6">
    <location>
        <begin position="776"/>
        <end position="796"/>
    </location>
</feature>
<comment type="subcellular location">
    <subcellularLocation>
        <location evidence="1">Cell membrane</location>
        <topology evidence="1">Multi-pass membrane protein</topology>
    </subcellularLocation>
</comment>
<evidence type="ECO:0000313" key="10">
    <source>
        <dbReference type="Proteomes" id="UP001168528"/>
    </source>
</evidence>
<name>A0ABT8R5J4_9BACT</name>
<evidence type="ECO:0000259" key="8">
    <source>
        <dbReference type="Pfam" id="PF12704"/>
    </source>
</evidence>
<dbReference type="Pfam" id="PF02687">
    <property type="entry name" value="FtsX"/>
    <property type="match status" value="2"/>
</dbReference>
<evidence type="ECO:0000256" key="1">
    <source>
        <dbReference type="ARBA" id="ARBA00004651"/>
    </source>
</evidence>
<dbReference type="InterPro" id="IPR025857">
    <property type="entry name" value="MacB_PCD"/>
</dbReference>
<feature type="domain" description="ABC3 transporter permease C-terminal" evidence="7">
    <location>
        <begin position="313"/>
        <end position="427"/>
    </location>
</feature>
<evidence type="ECO:0000259" key="7">
    <source>
        <dbReference type="Pfam" id="PF02687"/>
    </source>
</evidence>
<dbReference type="PANTHER" id="PTHR30572:SF18">
    <property type="entry name" value="ABC-TYPE MACROLIDE FAMILY EXPORT SYSTEM PERMEASE COMPONENT 2"/>
    <property type="match status" value="1"/>
</dbReference>
<keyword evidence="3 6" id="KW-0812">Transmembrane</keyword>
<dbReference type="InterPro" id="IPR003838">
    <property type="entry name" value="ABC3_permease_C"/>
</dbReference>
<feature type="domain" description="MacB-like periplasmic core" evidence="8">
    <location>
        <begin position="20"/>
        <end position="258"/>
    </location>
</feature>
<dbReference type="InterPro" id="IPR050250">
    <property type="entry name" value="Macrolide_Exporter_MacB"/>
</dbReference>
<feature type="transmembrane region" description="Helical" evidence="6">
    <location>
        <begin position="307"/>
        <end position="328"/>
    </location>
</feature>
<feature type="transmembrane region" description="Helical" evidence="6">
    <location>
        <begin position="696"/>
        <end position="717"/>
    </location>
</feature>
<organism evidence="9 10">
    <name type="scientific">Rhodocytophaga aerolata</name>
    <dbReference type="NCBI Taxonomy" id="455078"/>
    <lineage>
        <taxon>Bacteria</taxon>
        <taxon>Pseudomonadati</taxon>
        <taxon>Bacteroidota</taxon>
        <taxon>Cytophagia</taxon>
        <taxon>Cytophagales</taxon>
        <taxon>Rhodocytophagaceae</taxon>
        <taxon>Rhodocytophaga</taxon>
    </lineage>
</organism>
<proteinExistence type="predicted"/>